<feature type="domain" description="RZ-type" evidence="7">
    <location>
        <begin position="21"/>
        <end position="95"/>
    </location>
</feature>
<dbReference type="GO" id="GO:0008270">
    <property type="term" value="F:zinc ion binding"/>
    <property type="evidence" value="ECO:0007669"/>
    <property type="project" value="UniProtKB-KW"/>
</dbReference>
<organism evidence="8 9">
    <name type="scientific">Chlamydomonas incerta</name>
    <dbReference type="NCBI Taxonomy" id="51695"/>
    <lineage>
        <taxon>Eukaryota</taxon>
        <taxon>Viridiplantae</taxon>
        <taxon>Chlorophyta</taxon>
        <taxon>core chlorophytes</taxon>
        <taxon>Chlorophyceae</taxon>
        <taxon>CS clade</taxon>
        <taxon>Chlamydomonadales</taxon>
        <taxon>Chlamydomonadaceae</taxon>
        <taxon>Chlamydomonas</taxon>
    </lineage>
</organism>
<proteinExistence type="predicted"/>
<reference evidence="8" key="1">
    <citation type="journal article" date="2020" name="bioRxiv">
        <title>Comparative genomics of Chlamydomonas.</title>
        <authorList>
            <person name="Craig R.J."/>
            <person name="Hasan A.R."/>
            <person name="Ness R.W."/>
            <person name="Keightley P.D."/>
        </authorList>
    </citation>
    <scope>NUCLEOTIDE SEQUENCE</scope>
    <source>
        <strain evidence="8">SAG 7.73</strain>
    </source>
</reference>
<comment type="caution">
    <text evidence="8">The sequence shown here is derived from an EMBL/GenBank/DDBJ whole genome shotgun (WGS) entry which is preliminary data.</text>
</comment>
<dbReference type="EMBL" id="JAEHOC010000014">
    <property type="protein sequence ID" value="KAG2435719.1"/>
    <property type="molecule type" value="Genomic_DNA"/>
</dbReference>
<dbReference type="InterPro" id="IPR046439">
    <property type="entry name" value="ZF_RZ_dom"/>
</dbReference>
<keyword evidence="6" id="KW-0391">Immunity</keyword>
<dbReference type="Pfam" id="PF20173">
    <property type="entry name" value="ZnF_RZ-type"/>
    <property type="match status" value="1"/>
</dbReference>
<evidence type="ECO:0000259" key="7">
    <source>
        <dbReference type="PROSITE" id="PS51981"/>
    </source>
</evidence>
<accession>A0A835W3H5</accession>
<dbReference type="OrthoDB" id="523336at2759"/>
<evidence type="ECO:0000256" key="5">
    <source>
        <dbReference type="ARBA" id="ARBA00022833"/>
    </source>
</evidence>
<gene>
    <name evidence="8" type="ORF">HXX76_006916</name>
</gene>
<name>A0A835W3H5_CHLIN</name>
<evidence type="ECO:0000256" key="4">
    <source>
        <dbReference type="ARBA" id="ARBA00022771"/>
    </source>
</evidence>
<evidence type="ECO:0000313" key="9">
    <source>
        <dbReference type="Proteomes" id="UP000650467"/>
    </source>
</evidence>
<protein>
    <recommendedName>
        <fullName evidence="7">RZ-type domain-containing protein</fullName>
    </recommendedName>
</protein>
<keyword evidence="9" id="KW-1185">Reference proteome</keyword>
<evidence type="ECO:0000256" key="6">
    <source>
        <dbReference type="ARBA" id="ARBA00022859"/>
    </source>
</evidence>
<keyword evidence="3" id="KW-0479">Metal-binding</keyword>
<dbReference type="Proteomes" id="UP000650467">
    <property type="component" value="Unassembled WGS sequence"/>
</dbReference>
<keyword evidence="2" id="KW-0963">Cytoplasm</keyword>
<comment type="subcellular location">
    <subcellularLocation>
        <location evidence="1">Cytoplasm</location>
    </subcellularLocation>
</comment>
<evidence type="ECO:0000256" key="1">
    <source>
        <dbReference type="ARBA" id="ARBA00004496"/>
    </source>
</evidence>
<dbReference type="AlphaFoldDB" id="A0A835W3H5"/>
<keyword evidence="5" id="KW-0862">Zinc</keyword>
<dbReference type="GO" id="GO:0002376">
    <property type="term" value="P:immune system process"/>
    <property type="evidence" value="ECO:0007669"/>
    <property type="project" value="UniProtKB-KW"/>
</dbReference>
<evidence type="ECO:0000313" key="8">
    <source>
        <dbReference type="EMBL" id="KAG2435719.1"/>
    </source>
</evidence>
<evidence type="ECO:0000256" key="3">
    <source>
        <dbReference type="ARBA" id="ARBA00022723"/>
    </source>
</evidence>
<dbReference type="GO" id="GO:0005737">
    <property type="term" value="C:cytoplasm"/>
    <property type="evidence" value="ECO:0007669"/>
    <property type="project" value="UniProtKB-SubCell"/>
</dbReference>
<sequence length="98" mass="10370">MSSMHRHGRRGRAREQAQVLMTLAAAECSGRDPVAWLKTHVFTCSGGHMYVIGECGSPQVSARCPECGSAVGGKDHLLGPGNSLALHMVQQLLEEGGV</sequence>
<dbReference type="PROSITE" id="PS51981">
    <property type="entry name" value="ZF_RZ"/>
    <property type="match status" value="1"/>
</dbReference>
<keyword evidence="4" id="KW-0863">Zinc-finger</keyword>
<evidence type="ECO:0000256" key="2">
    <source>
        <dbReference type="ARBA" id="ARBA00022490"/>
    </source>
</evidence>